<accession>A0A517Z9M7</accession>
<dbReference type="InterPro" id="IPR011531">
    <property type="entry name" value="HCO3_transpt-like_TM_dom"/>
</dbReference>
<keyword evidence="7" id="KW-0406">Ion transport</keyword>
<evidence type="ECO:0000256" key="6">
    <source>
        <dbReference type="ARBA" id="ARBA00022989"/>
    </source>
</evidence>
<feature type="transmembrane region" description="Helical" evidence="9">
    <location>
        <begin position="480"/>
        <end position="500"/>
    </location>
</feature>
<dbReference type="AlphaFoldDB" id="A0A517Z9M7"/>
<dbReference type="InterPro" id="IPR002178">
    <property type="entry name" value="PTS_EIIA_type-2_dom"/>
</dbReference>
<evidence type="ECO:0000256" key="3">
    <source>
        <dbReference type="ARBA" id="ARBA00022448"/>
    </source>
</evidence>
<dbReference type="SUPFAM" id="SSF55804">
    <property type="entry name" value="Phoshotransferase/anion transport protein"/>
    <property type="match status" value="1"/>
</dbReference>
<name>A0A517Z9M7_9PLAN</name>
<evidence type="ECO:0000313" key="11">
    <source>
        <dbReference type="EMBL" id="QDU39141.1"/>
    </source>
</evidence>
<feature type="transmembrane region" description="Helical" evidence="9">
    <location>
        <begin position="260"/>
        <end position="277"/>
    </location>
</feature>
<dbReference type="OrthoDB" id="233552at2"/>
<dbReference type="GO" id="GO:0005886">
    <property type="term" value="C:plasma membrane"/>
    <property type="evidence" value="ECO:0007669"/>
    <property type="project" value="UniProtKB-SubCell"/>
</dbReference>
<evidence type="ECO:0000313" key="12">
    <source>
        <dbReference type="Proteomes" id="UP000320496"/>
    </source>
</evidence>
<evidence type="ECO:0000256" key="9">
    <source>
        <dbReference type="SAM" id="Phobius"/>
    </source>
</evidence>
<dbReference type="PANTHER" id="PTHR11453:SF127">
    <property type="entry name" value="SOLUTE CARRIER FAMILY 4 MEMBER 11"/>
    <property type="match status" value="1"/>
</dbReference>
<feature type="transmembrane region" description="Helical" evidence="9">
    <location>
        <begin position="322"/>
        <end position="343"/>
    </location>
</feature>
<proteinExistence type="inferred from homology"/>
<feature type="transmembrane region" description="Helical" evidence="9">
    <location>
        <begin position="389"/>
        <end position="409"/>
    </location>
</feature>
<evidence type="ECO:0000256" key="1">
    <source>
        <dbReference type="ARBA" id="ARBA00004651"/>
    </source>
</evidence>
<evidence type="ECO:0000256" key="5">
    <source>
        <dbReference type="ARBA" id="ARBA00022692"/>
    </source>
</evidence>
<feature type="transmembrane region" description="Helical" evidence="9">
    <location>
        <begin position="289"/>
        <end position="315"/>
    </location>
</feature>
<dbReference type="Gene3D" id="1.10.287.570">
    <property type="entry name" value="Helical hairpin bin"/>
    <property type="match status" value="1"/>
</dbReference>
<feature type="transmembrane region" description="Helical" evidence="9">
    <location>
        <begin position="637"/>
        <end position="654"/>
    </location>
</feature>
<dbReference type="Gene3D" id="3.40.930.10">
    <property type="entry name" value="Mannitol-specific EII, Chain A"/>
    <property type="match status" value="1"/>
</dbReference>
<dbReference type="CDD" id="cd00211">
    <property type="entry name" value="PTS_IIA_fru"/>
    <property type="match status" value="1"/>
</dbReference>
<gene>
    <name evidence="11" type="primary">manP_1</name>
    <name evidence="11" type="ORF">Mal4_34760</name>
</gene>
<dbReference type="PROSITE" id="PS51094">
    <property type="entry name" value="PTS_EIIA_TYPE_2"/>
    <property type="match status" value="1"/>
</dbReference>
<comment type="similarity">
    <text evidence="2">Belongs to the anion exchanger (TC 2.A.31) family.</text>
</comment>
<dbReference type="EMBL" id="CP036275">
    <property type="protein sequence ID" value="QDU39141.1"/>
    <property type="molecule type" value="Genomic_DNA"/>
</dbReference>
<keyword evidence="3" id="KW-0813">Transport</keyword>
<dbReference type="GO" id="GO:0005452">
    <property type="term" value="F:solute:inorganic anion antiporter activity"/>
    <property type="evidence" value="ECO:0007669"/>
    <property type="project" value="InterPro"/>
</dbReference>
<dbReference type="InterPro" id="IPR003020">
    <property type="entry name" value="HCO3_transpt_euk"/>
</dbReference>
<evidence type="ECO:0000259" key="10">
    <source>
        <dbReference type="PROSITE" id="PS51094"/>
    </source>
</evidence>
<feature type="domain" description="PTS EIIA type-2" evidence="10">
    <location>
        <begin position="6"/>
        <end position="152"/>
    </location>
</feature>
<dbReference type="Proteomes" id="UP000320496">
    <property type="component" value="Chromosome"/>
</dbReference>
<evidence type="ECO:0000256" key="4">
    <source>
        <dbReference type="ARBA" id="ARBA00022475"/>
    </source>
</evidence>
<keyword evidence="4" id="KW-1003">Cell membrane</keyword>
<feature type="transmembrane region" description="Helical" evidence="9">
    <location>
        <begin position="612"/>
        <end position="631"/>
    </location>
</feature>
<sequence length="680" mass="74964">MEHLRKALNAGHVFIDLETDSTSDLLHQVVEYAVSLDVVSAEVGEALEKDLLEREQRFSTAIGHAVAVPHAYLEGIAAPTILFVRLKHPLNMGAPDGIPTRYLFVLVGPPRDAAAHLDTLTTIARLMSDDEFRYDAGEAKDVADLLQALDQFEARTSPEVAAKVETVSPGLQPSGRIGGGLVADIRRRWPFYKSDFTDGLHTKTLGSTLFLYFACLAPTVTFGGLMYGATGGTIGIAETLVATALCGTVYALASGQPLNLLGVTGPLLVFIATLYRLCIDLQIPFMETYTWVGLWTALFCVIFALTDASCLIRYFTRFTDEIFAALISTIFISESLKSIIGYLQDAHTDRVSHDVAFLSLLLAVGTFAIAMMLSRFRRSNYLRPSVREFLADFGPTISVVLMMIFAATFPRVQPEALEVPDSLATSSGRGWLVNPFNAPVWVWGASIVPAMFFAVLVYLDQNITARLVNSPQHRLKKGEGYHLDLLVVALLVGVCAIFGLPPLVAATVRSLNHVRSLATSEEIVTRGGDHREQIIHVRETRLSGLGIHVLIALSLLALPLLRLVPKPVLYGLFLYMGVVSISGNQFFERLNLWLTDPDLYPRTHYTRKVRRSVMHLFTLLQLTCLVVLWAVKASPAGILFPVFIALLVPVRIVAQRFFRNEDLKALDAEEIPEEEETAWV</sequence>
<feature type="transmembrane region" description="Helical" evidence="9">
    <location>
        <begin position="545"/>
        <end position="564"/>
    </location>
</feature>
<feature type="transmembrane region" description="Helical" evidence="9">
    <location>
        <begin position="440"/>
        <end position="459"/>
    </location>
</feature>
<dbReference type="KEGG" id="mri:Mal4_34760"/>
<keyword evidence="8 9" id="KW-0472">Membrane</keyword>
<feature type="transmembrane region" description="Helical" evidence="9">
    <location>
        <begin position="209"/>
        <end position="228"/>
    </location>
</feature>
<keyword evidence="6 9" id="KW-1133">Transmembrane helix</keyword>
<comment type="subcellular location">
    <subcellularLocation>
        <location evidence="1">Cell membrane</location>
        <topology evidence="1">Multi-pass membrane protein</topology>
    </subcellularLocation>
</comment>
<keyword evidence="12" id="KW-1185">Reference proteome</keyword>
<feature type="transmembrane region" description="Helical" evidence="9">
    <location>
        <begin position="355"/>
        <end position="377"/>
    </location>
</feature>
<dbReference type="PANTHER" id="PTHR11453">
    <property type="entry name" value="ANION EXCHANGE PROTEIN"/>
    <property type="match status" value="1"/>
</dbReference>
<dbReference type="PROSITE" id="PS00372">
    <property type="entry name" value="PTS_EIIA_TYPE_2_HIS"/>
    <property type="match status" value="1"/>
</dbReference>
<dbReference type="FunFam" id="1.10.287.570:FF:000001">
    <property type="entry name" value="Anion exchange protein"/>
    <property type="match status" value="1"/>
</dbReference>
<evidence type="ECO:0000256" key="7">
    <source>
        <dbReference type="ARBA" id="ARBA00023065"/>
    </source>
</evidence>
<dbReference type="RefSeq" id="WP_145370354.1">
    <property type="nucleotide sequence ID" value="NZ_CP036275.1"/>
</dbReference>
<dbReference type="InterPro" id="IPR016152">
    <property type="entry name" value="PTrfase/Anion_transptr"/>
</dbReference>
<keyword evidence="5 9" id="KW-0812">Transmembrane</keyword>
<protein>
    <submittedName>
        <fullName evidence="11">PTS system mannose-specific EIIBCA component</fullName>
    </submittedName>
</protein>
<dbReference type="GO" id="GO:0006820">
    <property type="term" value="P:monoatomic anion transport"/>
    <property type="evidence" value="ECO:0007669"/>
    <property type="project" value="InterPro"/>
</dbReference>
<evidence type="ECO:0000256" key="8">
    <source>
        <dbReference type="ARBA" id="ARBA00023136"/>
    </source>
</evidence>
<evidence type="ECO:0000256" key="2">
    <source>
        <dbReference type="ARBA" id="ARBA00010993"/>
    </source>
</evidence>
<dbReference type="GO" id="GO:0050801">
    <property type="term" value="P:monoatomic ion homeostasis"/>
    <property type="evidence" value="ECO:0007669"/>
    <property type="project" value="TreeGrafter"/>
</dbReference>
<reference evidence="11 12" key="1">
    <citation type="submission" date="2019-02" db="EMBL/GenBank/DDBJ databases">
        <title>Deep-cultivation of Planctomycetes and their phenomic and genomic characterization uncovers novel biology.</title>
        <authorList>
            <person name="Wiegand S."/>
            <person name="Jogler M."/>
            <person name="Boedeker C."/>
            <person name="Pinto D."/>
            <person name="Vollmers J."/>
            <person name="Rivas-Marin E."/>
            <person name="Kohn T."/>
            <person name="Peeters S.H."/>
            <person name="Heuer A."/>
            <person name="Rast P."/>
            <person name="Oberbeckmann S."/>
            <person name="Bunk B."/>
            <person name="Jeske O."/>
            <person name="Meyerdierks A."/>
            <person name="Storesund J.E."/>
            <person name="Kallscheuer N."/>
            <person name="Luecker S."/>
            <person name="Lage O.M."/>
            <person name="Pohl T."/>
            <person name="Merkel B.J."/>
            <person name="Hornburger P."/>
            <person name="Mueller R.-W."/>
            <person name="Bruemmer F."/>
            <person name="Labrenz M."/>
            <person name="Spormann A.M."/>
            <person name="Op den Camp H."/>
            <person name="Overmann J."/>
            <person name="Amann R."/>
            <person name="Jetten M.S.M."/>
            <person name="Mascher T."/>
            <person name="Medema M.H."/>
            <person name="Devos D.P."/>
            <person name="Kaster A.-K."/>
            <person name="Ovreas L."/>
            <person name="Rohde M."/>
            <person name="Galperin M.Y."/>
            <person name="Jogler C."/>
        </authorList>
    </citation>
    <scope>NUCLEOTIDE SEQUENCE [LARGE SCALE GENOMIC DNA]</scope>
    <source>
        <strain evidence="11 12">Mal4</strain>
    </source>
</reference>
<dbReference type="Pfam" id="PF00955">
    <property type="entry name" value="HCO3_cotransp"/>
    <property type="match status" value="2"/>
</dbReference>
<dbReference type="Pfam" id="PF00359">
    <property type="entry name" value="PTS_EIIA_2"/>
    <property type="match status" value="1"/>
</dbReference>
<organism evidence="11 12">
    <name type="scientific">Maioricimonas rarisocia</name>
    <dbReference type="NCBI Taxonomy" id="2528026"/>
    <lineage>
        <taxon>Bacteria</taxon>
        <taxon>Pseudomonadati</taxon>
        <taxon>Planctomycetota</taxon>
        <taxon>Planctomycetia</taxon>
        <taxon>Planctomycetales</taxon>
        <taxon>Planctomycetaceae</taxon>
        <taxon>Maioricimonas</taxon>
    </lineage>
</organism>
<feature type="transmembrane region" description="Helical" evidence="9">
    <location>
        <begin position="234"/>
        <end position="253"/>
    </location>
</feature>